<comment type="similarity">
    <text evidence="7">Belongs to the phosphoglycerate kinase family.</text>
</comment>
<dbReference type="InterPro" id="IPR036043">
    <property type="entry name" value="Phosphoglycerate_kinase_sf"/>
</dbReference>
<dbReference type="PRINTS" id="PR00477">
    <property type="entry name" value="PHGLYCKINASE"/>
</dbReference>
<evidence type="ECO:0000256" key="7">
    <source>
        <dbReference type="RuleBase" id="RU000532"/>
    </source>
</evidence>
<keyword evidence="4" id="KW-0547">Nucleotide-binding</keyword>
<dbReference type="GO" id="GO:0005524">
    <property type="term" value="F:ATP binding"/>
    <property type="evidence" value="ECO:0007669"/>
    <property type="project" value="UniProtKB-KW"/>
</dbReference>
<evidence type="ECO:0000256" key="4">
    <source>
        <dbReference type="ARBA" id="ARBA00022741"/>
    </source>
</evidence>
<protein>
    <recommendedName>
        <fullName evidence="2 7">Phosphoglycerate kinase</fullName>
        <ecNumber evidence="2 7">2.7.2.3</ecNumber>
    </recommendedName>
</protein>
<dbReference type="PANTHER" id="PTHR11406">
    <property type="entry name" value="PHOSPHOGLYCERATE KINASE"/>
    <property type="match status" value="1"/>
</dbReference>
<dbReference type="GO" id="GO:0004618">
    <property type="term" value="F:phosphoglycerate kinase activity"/>
    <property type="evidence" value="ECO:0007669"/>
    <property type="project" value="UniProtKB-EC"/>
</dbReference>
<evidence type="ECO:0000313" key="8">
    <source>
        <dbReference type="EMBL" id="KKS20564.1"/>
    </source>
</evidence>
<dbReference type="STRING" id="1619103.UU80_C0050G0004"/>
<evidence type="ECO:0000256" key="1">
    <source>
        <dbReference type="ARBA" id="ARBA00000642"/>
    </source>
</evidence>
<dbReference type="InterPro" id="IPR015824">
    <property type="entry name" value="Phosphoglycerate_kinase_N"/>
</dbReference>
<dbReference type="GO" id="GO:0006096">
    <property type="term" value="P:glycolytic process"/>
    <property type="evidence" value="ECO:0007669"/>
    <property type="project" value="InterPro"/>
</dbReference>
<evidence type="ECO:0000256" key="6">
    <source>
        <dbReference type="ARBA" id="ARBA00022840"/>
    </source>
</evidence>
<sequence length="349" mass="39115">MNPPTLDTTVVTDKTVVLRADLDIDTFDHKIPNSKRLQITLNTLSLLDQKKPRKIIILSHRGRPTKQDRSLSLEPIAKYLVSNFSPDLEFVDYQPLANFVSLRNQILSSSHKYFLLENLRFWQEETNPTQGFAQELGSLGEVYVNESFATSHRDVTSIVALPKEMKNQNLPTVIGPHFAEELNNLDKIVSQSKKPLVTILSGLKKDKLDYLDGLINISDQVLVSGRLPEFMDEDYEHPRVTVAKLNPDKEDITIHSIEKFEEAVSLAKTIIVSGPMGHFEDPGHTLGTERVLIAAANNQQAFKLAGGGDTEEALKKFHFTDKFDWISVGGGAMLEYLTKHTLPGIEALK</sequence>
<keyword evidence="5 7" id="KW-0418">Kinase</keyword>
<dbReference type="EMBL" id="LCCA01000050">
    <property type="protein sequence ID" value="KKS20564.1"/>
    <property type="molecule type" value="Genomic_DNA"/>
</dbReference>
<evidence type="ECO:0000256" key="3">
    <source>
        <dbReference type="ARBA" id="ARBA00022679"/>
    </source>
</evidence>
<dbReference type="Pfam" id="PF00162">
    <property type="entry name" value="PGK"/>
    <property type="match status" value="2"/>
</dbReference>
<keyword evidence="3 7" id="KW-0808">Transferase</keyword>
<dbReference type="PANTHER" id="PTHR11406:SF23">
    <property type="entry name" value="PHOSPHOGLYCERATE KINASE 1, CHLOROPLASTIC-RELATED"/>
    <property type="match status" value="1"/>
</dbReference>
<dbReference type="GO" id="GO:0006094">
    <property type="term" value="P:gluconeogenesis"/>
    <property type="evidence" value="ECO:0007669"/>
    <property type="project" value="TreeGrafter"/>
</dbReference>
<dbReference type="AlphaFoldDB" id="A0A0G0X675"/>
<keyword evidence="6" id="KW-0067">ATP-binding</keyword>
<dbReference type="SUPFAM" id="SSF53748">
    <property type="entry name" value="Phosphoglycerate kinase"/>
    <property type="match status" value="1"/>
</dbReference>
<dbReference type="Gene3D" id="3.40.50.1260">
    <property type="entry name" value="Phosphoglycerate kinase, N-terminal domain"/>
    <property type="match status" value="3"/>
</dbReference>
<proteinExistence type="inferred from homology"/>
<evidence type="ECO:0000256" key="5">
    <source>
        <dbReference type="ARBA" id="ARBA00022777"/>
    </source>
</evidence>
<dbReference type="InterPro" id="IPR001576">
    <property type="entry name" value="Phosphoglycerate_kinase"/>
</dbReference>
<reference evidence="8 9" key="1">
    <citation type="journal article" date="2015" name="Nature">
        <title>rRNA introns, odd ribosomes, and small enigmatic genomes across a large radiation of phyla.</title>
        <authorList>
            <person name="Brown C.T."/>
            <person name="Hug L.A."/>
            <person name="Thomas B.C."/>
            <person name="Sharon I."/>
            <person name="Castelle C.J."/>
            <person name="Singh A."/>
            <person name="Wilkins M.J."/>
            <person name="Williams K.H."/>
            <person name="Banfield J.F."/>
        </authorList>
    </citation>
    <scope>NUCLEOTIDE SEQUENCE [LARGE SCALE GENOMIC DNA]</scope>
</reference>
<evidence type="ECO:0000313" key="9">
    <source>
        <dbReference type="Proteomes" id="UP000034920"/>
    </source>
</evidence>
<comment type="caution">
    <text evidence="8">The sequence shown here is derived from an EMBL/GenBank/DDBJ whole genome shotgun (WGS) entry which is preliminary data.</text>
</comment>
<accession>A0A0G0X675</accession>
<organism evidence="8 9">
    <name type="scientific">candidate division WWE3 bacterium GW2011_GWA1_41_8</name>
    <dbReference type="NCBI Taxonomy" id="1619103"/>
    <lineage>
        <taxon>Bacteria</taxon>
        <taxon>Katanobacteria</taxon>
    </lineage>
</organism>
<dbReference type="EC" id="2.7.2.3" evidence="2 7"/>
<comment type="catalytic activity">
    <reaction evidence="1 7">
        <text>(2R)-3-phosphoglycerate + ATP = (2R)-3-phospho-glyceroyl phosphate + ADP</text>
        <dbReference type="Rhea" id="RHEA:14801"/>
        <dbReference type="ChEBI" id="CHEBI:30616"/>
        <dbReference type="ChEBI" id="CHEBI:57604"/>
        <dbReference type="ChEBI" id="CHEBI:58272"/>
        <dbReference type="ChEBI" id="CHEBI:456216"/>
        <dbReference type="EC" id="2.7.2.3"/>
    </reaction>
</comment>
<evidence type="ECO:0000256" key="2">
    <source>
        <dbReference type="ARBA" id="ARBA00013061"/>
    </source>
</evidence>
<name>A0A0G0X675_UNCKA</name>
<dbReference type="GO" id="GO:0005829">
    <property type="term" value="C:cytosol"/>
    <property type="evidence" value="ECO:0007669"/>
    <property type="project" value="TreeGrafter"/>
</dbReference>
<dbReference type="Proteomes" id="UP000034920">
    <property type="component" value="Unassembled WGS sequence"/>
</dbReference>
<gene>
    <name evidence="8" type="ORF">UU80_C0050G0004</name>
</gene>
<dbReference type="GO" id="GO:0043531">
    <property type="term" value="F:ADP binding"/>
    <property type="evidence" value="ECO:0007669"/>
    <property type="project" value="TreeGrafter"/>
</dbReference>